<dbReference type="SUPFAM" id="SSF74853">
    <property type="entry name" value="Lamin A/C globular tail domain"/>
    <property type="match status" value="1"/>
</dbReference>
<evidence type="ECO:0000259" key="2">
    <source>
        <dbReference type="PROSITE" id="PS51841"/>
    </source>
</evidence>
<keyword evidence="4" id="KW-1185">Reference proteome</keyword>
<dbReference type="InterPro" id="IPR036415">
    <property type="entry name" value="Lamin_tail_dom_sf"/>
</dbReference>
<name>A0ABW8CB45_9ACTN</name>
<proteinExistence type="predicted"/>
<feature type="signal peptide" evidence="1">
    <location>
        <begin position="1"/>
        <end position="39"/>
    </location>
</feature>
<accession>A0ABW8CB45</accession>
<dbReference type="Proteomes" id="UP001614394">
    <property type="component" value="Unassembled WGS sequence"/>
</dbReference>
<evidence type="ECO:0000256" key="1">
    <source>
        <dbReference type="SAM" id="SignalP"/>
    </source>
</evidence>
<keyword evidence="1" id="KW-0732">Signal</keyword>
<dbReference type="InterPro" id="IPR001322">
    <property type="entry name" value="Lamin_tail_dom"/>
</dbReference>
<dbReference type="Pfam" id="PF00932">
    <property type="entry name" value="LTD"/>
    <property type="match status" value="1"/>
</dbReference>
<dbReference type="RefSeq" id="WP_399653003.1">
    <property type="nucleotide sequence ID" value="NZ_JBITYG010000007.1"/>
</dbReference>
<comment type="caution">
    <text evidence="3">The sequence shown here is derived from an EMBL/GenBank/DDBJ whole genome shotgun (WGS) entry which is preliminary data.</text>
</comment>
<organism evidence="3 4">
    <name type="scientific">Streptomyces fildesensis</name>
    <dbReference type="NCBI Taxonomy" id="375757"/>
    <lineage>
        <taxon>Bacteria</taxon>
        <taxon>Bacillati</taxon>
        <taxon>Actinomycetota</taxon>
        <taxon>Actinomycetes</taxon>
        <taxon>Kitasatosporales</taxon>
        <taxon>Streptomycetaceae</taxon>
        <taxon>Streptomyces</taxon>
    </lineage>
</organism>
<dbReference type="Gene3D" id="2.60.40.1260">
    <property type="entry name" value="Lamin Tail domain"/>
    <property type="match status" value="1"/>
</dbReference>
<feature type="chain" id="PRO_5046599035" evidence="1">
    <location>
        <begin position="40"/>
        <end position="475"/>
    </location>
</feature>
<dbReference type="PROSITE" id="PS51841">
    <property type="entry name" value="LTD"/>
    <property type="match status" value="1"/>
</dbReference>
<evidence type="ECO:0000313" key="4">
    <source>
        <dbReference type="Proteomes" id="UP001614394"/>
    </source>
</evidence>
<evidence type="ECO:0000313" key="3">
    <source>
        <dbReference type="EMBL" id="MFI9103655.1"/>
    </source>
</evidence>
<gene>
    <name evidence="3" type="ORF">ACIGXA_24315</name>
</gene>
<reference evidence="3 4" key="1">
    <citation type="submission" date="2024-10" db="EMBL/GenBank/DDBJ databases">
        <title>The Natural Products Discovery Center: Release of the First 8490 Sequenced Strains for Exploring Actinobacteria Biosynthetic Diversity.</title>
        <authorList>
            <person name="Kalkreuter E."/>
            <person name="Kautsar S.A."/>
            <person name="Yang D."/>
            <person name="Bader C.D."/>
            <person name="Teijaro C.N."/>
            <person name="Fluegel L."/>
            <person name="Davis C.M."/>
            <person name="Simpson J.R."/>
            <person name="Lauterbach L."/>
            <person name="Steele A.D."/>
            <person name="Gui C."/>
            <person name="Meng S."/>
            <person name="Li G."/>
            <person name="Viehrig K."/>
            <person name="Ye F."/>
            <person name="Su P."/>
            <person name="Kiefer A.F."/>
            <person name="Nichols A."/>
            <person name="Cepeda A.J."/>
            <person name="Yan W."/>
            <person name="Fan B."/>
            <person name="Jiang Y."/>
            <person name="Adhikari A."/>
            <person name="Zheng C.-J."/>
            <person name="Schuster L."/>
            <person name="Cowan T.M."/>
            <person name="Smanski M.J."/>
            <person name="Chevrette M.G."/>
            <person name="De Carvalho L.P.S."/>
            <person name="Shen B."/>
        </authorList>
    </citation>
    <scope>NUCLEOTIDE SEQUENCE [LARGE SCALE GENOMIC DNA]</scope>
    <source>
        <strain evidence="3 4">NPDC053399</strain>
    </source>
</reference>
<protein>
    <submittedName>
        <fullName evidence="3">Lamin tail domain-containing protein</fullName>
    </submittedName>
</protein>
<sequence>MRTHWRRQVRNSAAALTVLGLALGLSGLGLSGAPASAQAQSTVRINEVESSDGSPGDWIELVNTGTAAVDVSKWIVKDNDNSHSYKVPSGTSLAPHAYLALNVESSFGLGSSDSARLFKTDGSTLVDSYTWTSHATTTYGRCADGVGAFTTTTAPTKGTANACGGGGQPSDTVWPGGTAVTIADASNVFGENLSGLSFESPGVLWAVNNGPGKLYRLVPNGTTWRPDTAGGWSSGKALHYAGGSGDPDAEGVVVTPDGLFVATERDGSHDSTSLPKILRFNASSTASSLNATAEWNLTSDLPSLPANSGPEGISWIPDTFLTAHGFRDEHTGASYNPAAYPDHGSGLFFAGVEANGTVYAYALNLSGGGYTRIATIASGFPSVMDLEFEPATGHLWAVCDDTCQGHSSTLDINAQGQFAVTHTYNRPTGMGNYNNEGFAIAPQTTCSGGHKPVLWSDDSNDGGHALRAGTLNCTP</sequence>
<feature type="domain" description="LTD" evidence="2">
    <location>
        <begin position="33"/>
        <end position="133"/>
    </location>
</feature>
<dbReference type="EMBL" id="JBITYG010000007">
    <property type="protein sequence ID" value="MFI9103655.1"/>
    <property type="molecule type" value="Genomic_DNA"/>
</dbReference>
<dbReference type="SUPFAM" id="SSF50956">
    <property type="entry name" value="Thermostable phytase (3-phytase)"/>
    <property type="match status" value="1"/>
</dbReference>